<protein>
    <recommendedName>
        <fullName evidence="3">histidine kinase</fullName>
        <ecNumber evidence="3">2.7.13.3</ecNumber>
    </recommendedName>
</protein>
<dbReference type="InterPro" id="IPR005467">
    <property type="entry name" value="His_kinase_dom"/>
</dbReference>
<dbReference type="InterPro" id="IPR000700">
    <property type="entry name" value="PAS-assoc_C"/>
</dbReference>
<evidence type="ECO:0000256" key="10">
    <source>
        <dbReference type="ARBA" id="ARBA00023136"/>
    </source>
</evidence>
<feature type="coiled-coil region" evidence="11">
    <location>
        <begin position="816"/>
        <end position="843"/>
    </location>
</feature>
<dbReference type="Gene3D" id="1.10.287.130">
    <property type="match status" value="1"/>
</dbReference>
<keyword evidence="8 16" id="KW-0418">Kinase</keyword>
<dbReference type="SUPFAM" id="SSF55874">
    <property type="entry name" value="ATPase domain of HSP90 chaperone/DNA topoisomerase II/histidine kinase"/>
    <property type="match status" value="1"/>
</dbReference>
<keyword evidence="17" id="KW-1185">Reference proteome</keyword>
<feature type="domain" description="PAS" evidence="14">
    <location>
        <begin position="434"/>
        <end position="511"/>
    </location>
</feature>
<comment type="caution">
    <text evidence="16">The sequence shown here is derived from an EMBL/GenBank/DDBJ whole genome shotgun (WGS) entry which is preliminary data.</text>
</comment>
<dbReference type="EMBL" id="CAKXZT010000113">
    <property type="protein sequence ID" value="CAH2398565.1"/>
    <property type="molecule type" value="Genomic_DNA"/>
</dbReference>
<dbReference type="InterPro" id="IPR013655">
    <property type="entry name" value="PAS_fold_3"/>
</dbReference>
<dbReference type="Pfam" id="PF02518">
    <property type="entry name" value="HATPase_c"/>
    <property type="match status" value="1"/>
</dbReference>
<sequence length="1068" mass="119244">MMSVWSRRPHFLHLGLFIAAYVLGCGFAQALAIVPGTGISIWPPSGLFMATLILASRHSWPWWVLGGCLAELFSNALWFHNPLSVALLIYTGNVLEAVAGAWLVTWACRRPFRLETLQEVLTLVVLGAGIAPVASATVGSATLAWFGMQTFAAAWPLFWLGDATGVLIVAPLALAVLQNCGGRTQLSAARWMEACVLGLIFLGVAALSLSGHLPSAYIVMPPLLWAAVRFEFKGAAVALTLLALITVVFTISGTSQFVGDPEFQKQMQFALQLFLAISAFSVLTVAAVSRQHQQALLTLRDSERELSQLVDMVPSHVWRLRPDGEPIFFNKRMTDFIGLDVADLDKPGMSRLEAVIETVHPDDAAGFGDALRRSLAIGESFALRYRLRRADGVYRWMSSRAEPLRDQDGRIVQWFGLCHDIDNQVHAEEALRRSEQQLQQMIDAVPVRIWSATPTGGPVYFNKRYQDHFRSVIANFEAIEEPRIEELLQELIHPEDAPEVQRTLQNCFETGGGSSMRFRWREKDGVYRWAECRVEPWRDQAGAIAQWYGVSLDIDEEVRAQEALRERERELSQIVNMVPVHIRRLTPDGEPTFFNKRLLDFFGLSDVAQLDKHGMSRLAAAIKTLVHPEDATRLLETVRHSLATGEPYAMKYRMLRADGVYRWVDGRGEPLRDQSGAIVHWYAISIDIDDQMRLYRDLEEREAKIRRLVDSDIIGIVIWDLDGRVIDANDAFLRMVQYGREDVEAGLRWFDMTPPEWQDVHAREEAEELKATGKMQAREKEYFRKDGSRVPVLIGAACFEGQSRQGVAYILDLTERKRAEAAQMRAEEALRQAADELAKATQATSLAELSASIAHEVNQPLAAIVANSHACHRWLSAEPPNLERAKTTAERIIRDANSAADVVSRIRAVFKQSTQTGSCTALNSAMAEALDLTAEEAARRRVRIDTGIEDDLPLVALDRVQVQQVLINLMRNGMDAMDSVQGDRVLLVRARRMGDVVQTEISDRGAGIEFPDKIFEPFFTTKGTGMGMGLAICRSIVESHGGRLWAEKNEPQGATFVFTLPVEVKAVP</sequence>
<dbReference type="InterPro" id="IPR003594">
    <property type="entry name" value="HATPase_dom"/>
</dbReference>
<dbReference type="NCBIfam" id="TIGR00229">
    <property type="entry name" value="sensory_box"/>
    <property type="match status" value="4"/>
</dbReference>
<reference evidence="16 17" key="1">
    <citation type="submission" date="2022-03" db="EMBL/GenBank/DDBJ databases">
        <authorList>
            <person name="Brunel B."/>
        </authorList>
    </citation>
    <scope>NUCLEOTIDE SEQUENCE [LARGE SCALE GENOMIC DNA]</scope>
    <source>
        <strain evidence="16">STM5069sample</strain>
    </source>
</reference>
<dbReference type="SMART" id="SM00086">
    <property type="entry name" value="PAC"/>
    <property type="match status" value="4"/>
</dbReference>
<dbReference type="Proteomes" id="UP001153050">
    <property type="component" value="Unassembled WGS sequence"/>
</dbReference>
<dbReference type="InterPro" id="IPR007895">
    <property type="entry name" value="MASE1"/>
</dbReference>
<comment type="subcellular location">
    <subcellularLocation>
        <location evidence="2">Cell membrane</location>
        <topology evidence="2">Multi-pass membrane protein</topology>
    </subcellularLocation>
</comment>
<evidence type="ECO:0000256" key="9">
    <source>
        <dbReference type="ARBA" id="ARBA00022989"/>
    </source>
</evidence>
<feature type="domain" description="PAC" evidence="15">
    <location>
        <begin position="381"/>
        <end position="433"/>
    </location>
</feature>
<evidence type="ECO:0000256" key="2">
    <source>
        <dbReference type="ARBA" id="ARBA00004651"/>
    </source>
</evidence>
<dbReference type="InterPro" id="IPR003661">
    <property type="entry name" value="HisK_dim/P_dom"/>
</dbReference>
<keyword evidence="6 16" id="KW-0808">Transferase</keyword>
<dbReference type="GO" id="GO:0004673">
    <property type="term" value="F:protein histidine kinase activity"/>
    <property type="evidence" value="ECO:0007669"/>
    <property type="project" value="UniProtKB-EC"/>
</dbReference>
<proteinExistence type="predicted"/>
<accession>A0ABN8JN17</accession>
<dbReference type="PROSITE" id="PS50113">
    <property type="entry name" value="PAC"/>
    <property type="match status" value="3"/>
</dbReference>
<dbReference type="Pfam" id="PF05231">
    <property type="entry name" value="MASE1"/>
    <property type="match status" value="1"/>
</dbReference>
<evidence type="ECO:0000313" key="16">
    <source>
        <dbReference type="EMBL" id="CAH2398565.1"/>
    </source>
</evidence>
<evidence type="ECO:0000256" key="4">
    <source>
        <dbReference type="ARBA" id="ARBA00022475"/>
    </source>
</evidence>
<dbReference type="Pfam" id="PF13426">
    <property type="entry name" value="PAS_9"/>
    <property type="match status" value="1"/>
</dbReference>
<feature type="transmembrane region" description="Helical" evidence="12">
    <location>
        <begin position="269"/>
        <end position="288"/>
    </location>
</feature>
<feature type="transmembrane region" description="Helical" evidence="12">
    <location>
        <begin position="85"/>
        <end position="108"/>
    </location>
</feature>
<dbReference type="Gene3D" id="3.30.565.10">
    <property type="entry name" value="Histidine kinase-like ATPase, C-terminal domain"/>
    <property type="match status" value="1"/>
</dbReference>
<feature type="transmembrane region" description="Helical" evidence="12">
    <location>
        <begin position="12"/>
        <end position="33"/>
    </location>
</feature>
<evidence type="ECO:0000256" key="3">
    <source>
        <dbReference type="ARBA" id="ARBA00012438"/>
    </source>
</evidence>
<feature type="domain" description="Histidine kinase" evidence="13">
    <location>
        <begin position="852"/>
        <end position="1064"/>
    </location>
</feature>
<gene>
    <name evidence="16" type="ORF">MES5069_200072</name>
</gene>
<dbReference type="CDD" id="cd00082">
    <property type="entry name" value="HisKA"/>
    <property type="match status" value="1"/>
</dbReference>
<evidence type="ECO:0000313" key="17">
    <source>
        <dbReference type="Proteomes" id="UP001153050"/>
    </source>
</evidence>
<dbReference type="PRINTS" id="PR00344">
    <property type="entry name" value="BCTRLSENSOR"/>
</dbReference>
<evidence type="ECO:0000259" key="14">
    <source>
        <dbReference type="PROSITE" id="PS50112"/>
    </source>
</evidence>
<dbReference type="InterPro" id="IPR036890">
    <property type="entry name" value="HATPase_C_sf"/>
</dbReference>
<comment type="catalytic activity">
    <reaction evidence="1">
        <text>ATP + protein L-histidine = ADP + protein N-phospho-L-histidine.</text>
        <dbReference type="EC" id="2.7.13.3"/>
    </reaction>
</comment>
<dbReference type="InterPro" id="IPR036097">
    <property type="entry name" value="HisK_dim/P_sf"/>
</dbReference>
<dbReference type="CDD" id="cd00130">
    <property type="entry name" value="PAS"/>
    <property type="match status" value="4"/>
</dbReference>
<dbReference type="SUPFAM" id="SSF55785">
    <property type="entry name" value="PYP-like sensor domain (PAS domain)"/>
    <property type="match status" value="4"/>
</dbReference>
<dbReference type="InterPro" id="IPR035965">
    <property type="entry name" value="PAS-like_dom_sf"/>
</dbReference>
<evidence type="ECO:0000256" key="7">
    <source>
        <dbReference type="ARBA" id="ARBA00022692"/>
    </source>
</evidence>
<feature type="transmembrane region" description="Helical" evidence="12">
    <location>
        <begin position="234"/>
        <end position="257"/>
    </location>
</feature>
<dbReference type="PANTHER" id="PTHR43304">
    <property type="entry name" value="PHYTOCHROME-LIKE PROTEIN CPH1"/>
    <property type="match status" value="1"/>
</dbReference>
<evidence type="ECO:0000256" key="6">
    <source>
        <dbReference type="ARBA" id="ARBA00022679"/>
    </source>
</evidence>
<dbReference type="PANTHER" id="PTHR43304:SF1">
    <property type="entry name" value="PAC DOMAIN-CONTAINING PROTEIN"/>
    <property type="match status" value="1"/>
</dbReference>
<evidence type="ECO:0000256" key="5">
    <source>
        <dbReference type="ARBA" id="ARBA00022553"/>
    </source>
</evidence>
<dbReference type="RefSeq" id="WP_254017603.1">
    <property type="nucleotide sequence ID" value="NZ_CAKXZT010000113.1"/>
</dbReference>
<feature type="domain" description="PAC" evidence="15">
    <location>
        <begin position="648"/>
        <end position="700"/>
    </location>
</feature>
<keyword evidence="4" id="KW-1003">Cell membrane</keyword>
<feature type="domain" description="PAS" evidence="14">
    <location>
        <begin position="567"/>
        <end position="645"/>
    </location>
</feature>
<keyword evidence="5" id="KW-0597">Phosphoprotein</keyword>
<keyword evidence="9 12" id="KW-1133">Transmembrane helix</keyword>
<dbReference type="PROSITE" id="PS50112">
    <property type="entry name" value="PAS"/>
    <property type="match status" value="4"/>
</dbReference>
<dbReference type="Pfam" id="PF00512">
    <property type="entry name" value="HisKA"/>
    <property type="match status" value="1"/>
</dbReference>
<keyword evidence="11" id="KW-0175">Coiled coil</keyword>
<name>A0ABN8JN17_9HYPH</name>
<dbReference type="SMART" id="SM00387">
    <property type="entry name" value="HATPase_c"/>
    <property type="match status" value="1"/>
</dbReference>
<feature type="transmembrane region" description="Helical" evidence="12">
    <location>
        <begin position="189"/>
        <end position="214"/>
    </location>
</feature>
<feature type="domain" description="PAS" evidence="14">
    <location>
        <begin position="302"/>
        <end position="378"/>
    </location>
</feature>
<evidence type="ECO:0000256" key="8">
    <source>
        <dbReference type="ARBA" id="ARBA00022777"/>
    </source>
</evidence>
<evidence type="ECO:0000256" key="12">
    <source>
        <dbReference type="SAM" id="Phobius"/>
    </source>
</evidence>
<organism evidence="16 17">
    <name type="scientific">Mesorhizobium escarrei</name>
    <dbReference type="NCBI Taxonomy" id="666018"/>
    <lineage>
        <taxon>Bacteria</taxon>
        <taxon>Pseudomonadati</taxon>
        <taxon>Pseudomonadota</taxon>
        <taxon>Alphaproteobacteria</taxon>
        <taxon>Hyphomicrobiales</taxon>
        <taxon>Phyllobacteriaceae</taxon>
        <taxon>Mesorhizobium</taxon>
    </lineage>
</organism>
<dbReference type="InterPro" id="IPR052162">
    <property type="entry name" value="Sensor_kinase/Photoreceptor"/>
</dbReference>
<dbReference type="InterPro" id="IPR000014">
    <property type="entry name" value="PAS"/>
</dbReference>
<dbReference type="EC" id="2.7.13.3" evidence="3"/>
<feature type="domain" description="PAS" evidence="14">
    <location>
        <begin position="701"/>
        <end position="756"/>
    </location>
</feature>
<keyword evidence="7 12" id="KW-0812">Transmembrane</keyword>
<dbReference type="SUPFAM" id="SSF47384">
    <property type="entry name" value="Homodimeric domain of signal transducing histidine kinase"/>
    <property type="match status" value="1"/>
</dbReference>
<evidence type="ECO:0000259" key="15">
    <source>
        <dbReference type="PROSITE" id="PS50113"/>
    </source>
</evidence>
<dbReference type="InterPro" id="IPR001610">
    <property type="entry name" value="PAC"/>
</dbReference>
<dbReference type="Gene3D" id="3.30.450.20">
    <property type="entry name" value="PAS domain"/>
    <property type="match status" value="4"/>
</dbReference>
<dbReference type="PROSITE" id="PS50109">
    <property type="entry name" value="HIS_KIN"/>
    <property type="match status" value="1"/>
</dbReference>
<evidence type="ECO:0000256" key="11">
    <source>
        <dbReference type="SAM" id="Coils"/>
    </source>
</evidence>
<dbReference type="InterPro" id="IPR004358">
    <property type="entry name" value="Sig_transdc_His_kin-like_C"/>
</dbReference>
<feature type="domain" description="PAC" evidence="15">
    <location>
        <begin position="514"/>
        <end position="566"/>
    </location>
</feature>
<keyword evidence="10 12" id="KW-0472">Membrane</keyword>
<feature type="transmembrane region" description="Helical" evidence="12">
    <location>
        <begin position="157"/>
        <end position="177"/>
    </location>
</feature>
<evidence type="ECO:0000256" key="1">
    <source>
        <dbReference type="ARBA" id="ARBA00000085"/>
    </source>
</evidence>
<evidence type="ECO:0000259" key="13">
    <source>
        <dbReference type="PROSITE" id="PS50109"/>
    </source>
</evidence>
<dbReference type="SMART" id="SM00091">
    <property type="entry name" value="PAS"/>
    <property type="match status" value="4"/>
</dbReference>
<dbReference type="Pfam" id="PF08447">
    <property type="entry name" value="PAS_3"/>
    <property type="match status" value="3"/>
</dbReference>
<dbReference type="SMART" id="SM00388">
    <property type="entry name" value="HisKA"/>
    <property type="match status" value="1"/>
</dbReference>
<feature type="transmembrane region" description="Helical" evidence="12">
    <location>
        <begin position="120"/>
        <end position="145"/>
    </location>
</feature>